<evidence type="ECO:0000313" key="3">
    <source>
        <dbReference type="Proteomes" id="UP001234178"/>
    </source>
</evidence>
<evidence type="ECO:0000256" key="1">
    <source>
        <dbReference type="SAM" id="MobiDB-lite"/>
    </source>
</evidence>
<proteinExistence type="predicted"/>
<feature type="region of interest" description="Disordered" evidence="1">
    <location>
        <begin position="1"/>
        <end position="23"/>
    </location>
</feature>
<dbReference type="Proteomes" id="UP001234178">
    <property type="component" value="Unassembled WGS sequence"/>
</dbReference>
<sequence>MNVKTQKNAPPDHLREPSHSPNRFYVTTPWVDNFETIGTATGTHEQRETEPLLQGAVRSGAPYRWKSSLEVSIIIVINQCLSGLNDVTLKLSGVYHYLLESIKVLLNWTLKAGHPILLFKKIPDVAFAWRLNTSEKIIHDGLRYCFVTDPSACSQSRV</sequence>
<protein>
    <submittedName>
        <fullName evidence="2">Uncharacterized protein</fullName>
    </submittedName>
</protein>
<organism evidence="2 3">
    <name type="scientific">Daphnia magna</name>
    <dbReference type="NCBI Taxonomy" id="35525"/>
    <lineage>
        <taxon>Eukaryota</taxon>
        <taxon>Metazoa</taxon>
        <taxon>Ecdysozoa</taxon>
        <taxon>Arthropoda</taxon>
        <taxon>Crustacea</taxon>
        <taxon>Branchiopoda</taxon>
        <taxon>Diplostraca</taxon>
        <taxon>Cladocera</taxon>
        <taxon>Anomopoda</taxon>
        <taxon>Daphniidae</taxon>
        <taxon>Daphnia</taxon>
    </lineage>
</organism>
<dbReference type="EMBL" id="JAOYFB010000039">
    <property type="protein sequence ID" value="KAK4030071.1"/>
    <property type="molecule type" value="Genomic_DNA"/>
</dbReference>
<reference evidence="2 3" key="1">
    <citation type="journal article" date="2023" name="Nucleic Acids Res.">
        <title>The hologenome of Daphnia magna reveals possible DNA methylation and microbiome-mediated evolution of the host genome.</title>
        <authorList>
            <person name="Chaturvedi A."/>
            <person name="Li X."/>
            <person name="Dhandapani V."/>
            <person name="Marshall H."/>
            <person name="Kissane S."/>
            <person name="Cuenca-Cambronero M."/>
            <person name="Asole G."/>
            <person name="Calvet F."/>
            <person name="Ruiz-Romero M."/>
            <person name="Marangio P."/>
            <person name="Guigo R."/>
            <person name="Rago D."/>
            <person name="Mirbahai L."/>
            <person name="Eastwood N."/>
            <person name="Colbourne J.K."/>
            <person name="Zhou J."/>
            <person name="Mallon E."/>
            <person name="Orsini L."/>
        </authorList>
    </citation>
    <scope>NUCLEOTIDE SEQUENCE [LARGE SCALE GENOMIC DNA]</scope>
    <source>
        <strain evidence="2">LRV0_1</strain>
    </source>
</reference>
<accession>A0ABR0AY60</accession>
<evidence type="ECO:0000313" key="2">
    <source>
        <dbReference type="EMBL" id="KAK4030071.1"/>
    </source>
</evidence>
<name>A0ABR0AY60_9CRUS</name>
<comment type="caution">
    <text evidence="2">The sequence shown here is derived from an EMBL/GenBank/DDBJ whole genome shotgun (WGS) entry which is preliminary data.</text>
</comment>
<keyword evidence="3" id="KW-1185">Reference proteome</keyword>
<gene>
    <name evidence="2" type="ORF">OUZ56_023029</name>
</gene>